<sequence length="176" mass="20194">MKLKRSANAGQAINRLIEGEEMTGEQIAMDLNISAQLVSHIKKERRTMQADIAQESITLYDNPEYTMDILYEFSGGMTSPVLRGKNMEQHRLAFSAHAKREIEESLEMIQKVCLAKPPSSLDVNEKESVKNLMDELLEARIHIDNLLRQVQVEYKISIKERIKSLIPRWKAKGWLA</sequence>
<dbReference type="OrthoDB" id="2919459at2"/>
<accession>A0A1C7DQM2</accession>
<name>A0A1C7DQM2_9BACL</name>
<evidence type="ECO:0000313" key="1">
    <source>
        <dbReference type="EMBL" id="ANU13493.1"/>
    </source>
</evidence>
<proteinExistence type="predicted"/>
<dbReference type="AlphaFoldDB" id="A0A1C7DQM2"/>
<dbReference type="KEGG" id="phc:BBI08_06405"/>
<organism evidence="1 2">
    <name type="scientific">Planococcus halocryophilus</name>
    <dbReference type="NCBI Taxonomy" id="1215089"/>
    <lineage>
        <taxon>Bacteria</taxon>
        <taxon>Bacillati</taxon>
        <taxon>Bacillota</taxon>
        <taxon>Bacilli</taxon>
        <taxon>Bacillales</taxon>
        <taxon>Caryophanaceae</taxon>
        <taxon>Planococcus</taxon>
    </lineage>
</organism>
<keyword evidence="2" id="KW-1185">Reference proteome</keyword>
<protein>
    <submittedName>
        <fullName evidence="1">Uncharacterized protein</fullName>
    </submittedName>
</protein>
<dbReference type="RefSeq" id="WP_008497897.1">
    <property type="nucleotide sequence ID" value="NZ_CP016537.2"/>
</dbReference>
<dbReference type="EMBL" id="CP016537">
    <property type="protein sequence ID" value="ANU13493.1"/>
    <property type="molecule type" value="Genomic_DNA"/>
</dbReference>
<dbReference type="Proteomes" id="UP000092687">
    <property type="component" value="Chromosome"/>
</dbReference>
<reference evidence="1" key="1">
    <citation type="submission" date="2016-10" db="EMBL/GenBank/DDBJ databases">
        <authorList>
            <person name="de Groot N.N."/>
        </authorList>
    </citation>
    <scope>NUCLEOTIDE SEQUENCE</scope>
    <source>
        <strain evidence="1">DSM 24743</strain>
    </source>
</reference>
<gene>
    <name evidence="1" type="ORF">BBI08_06405</name>
</gene>
<evidence type="ECO:0000313" key="2">
    <source>
        <dbReference type="Proteomes" id="UP000092687"/>
    </source>
</evidence>
<dbReference type="STRING" id="1215089.BBI08_06405"/>